<evidence type="ECO:0000256" key="3">
    <source>
        <dbReference type="ARBA" id="ARBA00022723"/>
    </source>
</evidence>
<proteinExistence type="inferred from homology"/>
<dbReference type="EMBL" id="PPCV01000010">
    <property type="protein sequence ID" value="RXW31338.1"/>
    <property type="molecule type" value="Genomic_DNA"/>
</dbReference>
<dbReference type="InterPro" id="IPR013149">
    <property type="entry name" value="ADH-like_C"/>
</dbReference>
<dbReference type="OrthoDB" id="9797931at2"/>
<gene>
    <name evidence="8" type="ORF">C1706_12755</name>
</gene>
<dbReference type="Pfam" id="PF08240">
    <property type="entry name" value="ADH_N"/>
    <property type="match status" value="1"/>
</dbReference>
<sequence length="327" mass="34280">MRAARLWGTEDVRVGEEATPIPADGQSLVQVRAVGLCGSDLHWFTDGGIGDATIENPLVPGHEVSGIALDGPYAGRVVAIDPAIPCEECERCREGNPNLCPHVRFSGHGSVDGGVREVMAWPTNRLFPLPEGATPDEGALLEPLGVALHSWDLGHARLGDRVSIVGAGPIGLLLIQLAAVGGAVVDTVVEPLAHRRDAATGLGCGHVVDAGAALEPHSDVVFEVSGQRDAVREAIELARPGGRVVLVGIPDDDTTTFPAATARRKGLTIAIVRRMPDVYPRAIDLLARGQVDLASLVSRRFALNDAADAFRYASGRTGLKTVIDPGL</sequence>
<dbReference type="PANTHER" id="PTHR43161:SF9">
    <property type="entry name" value="SORBITOL DEHYDROGENASE"/>
    <property type="match status" value="1"/>
</dbReference>
<dbReference type="InterPro" id="IPR013154">
    <property type="entry name" value="ADH-like_N"/>
</dbReference>
<dbReference type="Pfam" id="PF00107">
    <property type="entry name" value="ADH_zinc_N"/>
    <property type="match status" value="1"/>
</dbReference>
<feature type="domain" description="Alcohol dehydrogenase-like N-terminal" evidence="7">
    <location>
        <begin position="24"/>
        <end position="131"/>
    </location>
</feature>
<keyword evidence="5" id="KW-0560">Oxidoreductase</keyword>
<dbReference type="InterPro" id="IPR011032">
    <property type="entry name" value="GroES-like_sf"/>
</dbReference>
<evidence type="ECO:0000259" key="6">
    <source>
        <dbReference type="Pfam" id="PF00107"/>
    </source>
</evidence>
<evidence type="ECO:0000256" key="1">
    <source>
        <dbReference type="ARBA" id="ARBA00001947"/>
    </source>
</evidence>
<comment type="cofactor">
    <cofactor evidence="1">
        <name>Zn(2+)</name>
        <dbReference type="ChEBI" id="CHEBI:29105"/>
    </cofactor>
</comment>
<keyword evidence="3" id="KW-0479">Metal-binding</keyword>
<dbReference type="InterPro" id="IPR036291">
    <property type="entry name" value="NAD(P)-bd_dom_sf"/>
</dbReference>
<dbReference type="Gene3D" id="3.90.180.10">
    <property type="entry name" value="Medium-chain alcohol dehydrogenases, catalytic domain"/>
    <property type="match status" value="1"/>
</dbReference>
<dbReference type="GO" id="GO:0046872">
    <property type="term" value="F:metal ion binding"/>
    <property type="evidence" value="ECO:0007669"/>
    <property type="project" value="UniProtKB-KW"/>
</dbReference>
<dbReference type="GO" id="GO:0016491">
    <property type="term" value="F:oxidoreductase activity"/>
    <property type="evidence" value="ECO:0007669"/>
    <property type="project" value="UniProtKB-KW"/>
</dbReference>
<dbReference type="Gene3D" id="3.40.50.720">
    <property type="entry name" value="NAD(P)-binding Rossmann-like Domain"/>
    <property type="match status" value="1"/>
</dbReference>
<evidence type="ECO:0000256" key="5">
    <source>
        <dbReference type="ARBA" id="ARBA00023002"/>
    </source>
</evidence>
<evidence type="ECO:0000256" key="2">
    <source>
        <dbReference type="ARBA" id="ARBA00008072"/>
    </source>
</evidence>
<evidence type="ECO:0000313" key="9">
    <source>
        <dbReference type="Proteomes" id="UP000290624"/>
    </source>
</evidence>
<reference evidence="8 9" key="1">
    <citation type="submission" date="2018-01" db="EMBL/GenBank/DDBJ databases">
        <title>Lactibacter flavus gen. nov., sp. nov., a novel bacterium of the family Propionibacteriaceae isolated from raw milk and dairy products.</title>
        <authorList>
            <person name="Wenning M."/>
            <person name="Breitenwieser F."/>
            <person name="Huptas C."/>
            <person name="von Neubeck M."/>
            <person name="Busse H.-J."/>
            <person name="Scherer S."/>
        </authorList>
    </citation>
    <scope>NUCLEOTIDE SEQUENCE [LARGE SCALE GENOMIC DNA]</scope>
    <source>
        <strain evidence="8 9">VG341</strain>
    </source>
</reference>
<keyword evidence="9" id="KW-1185">Reference proteome</keyword>
<comment type="similarity">
    <text evidence="2">Belongs to the zinc-containing alcohol dehydrogenase family.</text>
</comment>
<organism evidence="8 9">
    <name type="scientific">Propioniciclava flava</name>
    <dbReference type="NCBI Taxonomy" id="2072026"/>
    <lineage>
        <taxon>Bacteria</taxon>
        <taxon>Bacillati</taxon>
        <taxon>Actinomycetota</taxon>
        <taxon>Actinomycetes</taxon>
        <taxon>Propionibacteriales</taxon>
        <taxon>Propionibacteriaceae</taxon>
        <taxon>Propioniciclava</taxon>
    </lineage>
</organism>
<name>A0A4V1Q748_9ACTN</name>
<evidence type="ECO:0000313" key="8">
    <source>
        <dbReference type="EMBL" id="RXW31338.1"/>
    </source>
</evidence>
<accession>A0A4V1Q748</accession>
<dbReference type="SUPFAM" id="SSF51735">
    <property type="entry name" value="NAD(P)-binding Rossmann-fold domains"/>
    <property type="match status" value="1"/>
</dbReference>
<feature type="domain" description="Alcohol dehydrogenase-like C-terminal" evidence="6">
    <location>
        <begin position="169"/>
        <end position="287"/>
    </location>
</feature>
<evidence type="ECO:0000259" key="7">
    <source>
        <dbReference type="Pfam" id="PF08240"/>
    </source>
</evidence>
<dbReference type="PANTHER" id="PTHR43161">
    <property type="entry name" value="SORBITOL DEHYDROGENASE"/>
    <property type="match status" value="1"/>
</dbReference>
<comment type="caution">
    <text evidence="8">The sequence shown here is derived from an EMBL/GenBank/DDBJ whole genome shotgun (WGS) entry which is preliminary data.</text>
</comment>
<dbReference type="SUPFAM" id="SSF50129">
    <property type="entry name" value="GroES-like"/>
    <property type="match status" value="1"/>
</dbReference>
<dbReference type="RefSeq" id="WP_129459614.1">
    <property type="nucleotide sequence ID" value="NZ_PPCV01000010.1"/>
</dbReference>
<evidence type="ECO:0000256" key="4">
    <source>
        <dbReference type="ARBA" id="ARBA00022833"/>
    </source>
</evidence>
<keyword evidence="4" id="KW-0862">Zinc</keyword>
<dbReference type="Proteomes" id="UP000290624">
    <property type="component" value="Unassembled WGS sequence"/>
</dbReference>
<dbReference type="AlphaFoldDB" id="A0A4V1Q748"/>
<protein>
    <submittedName>
        <fullName evidence="8">Alcohol dehydrogenase</fullName>
    </submittedName>
</protein>